<dbReference type="SUPFAM" id="SSF55874">
    <property type="entry name" value="ATPase domain of HSP90 chaperone/DNA topoisomerase II/histidine kinase"/>
    <property type="match status" value="1"/>
</dbReference>
<dbReference type="InterPro" id="IPR005467">
    <property type="entry name" value="His_kinase_dom"/>
</dbReference>
<protein>
    <recommendedName>
        <fullName evidence="3">histidine kinase</fullName>
        <ecNumber evidence="3">2.7.13.3</ecNumber>
    </recommendedName>
</protein>
<dbReference type="InterPro" id="IPR003594">
    <property type="entry name" value="HATPase_dom"/>
</dbReference>
<keyword evidence="9" id="KW-0843">Virulence</keyword>
<dbReference type="RefSeq" id="WP_126351586.1">
    <property type="nucleotide sequence ID" value="NZ_CP086380.1"/>
</dbReference>
<dbReference type="GO" id="GO:0000155">
    <property type="term" value="F:phosphorelay sensor kinase activity"/>
    <property type="evidence" value="ECO:0007669"/>
    <property type="project" value="InterPro"/>
</dbReference>
<dbReference type="Proteomes" id="UP000277766">
    <property type="component" value="Unassembled WGS sequence"/>
</dbReference>
<dbReference type="Gene3D" id="1.10.287.130">
    <property type="match status" value="1"/>
</dbReference>
<dbReference type="OrthoDB" id="9804645at2"/>
<evidence type="ECO:0000256" key="4">
    <source>
        <dbReference type="ARBA" id="ARBA00022475"/>
    </source>
</evidence>
<keyword evidence="6" id="KW-0808">Transferase</keyword>
<evidence type="ECO:0000256" key="3">
    <source>
        <dbReference type="ARBA" id="ARBA00012438"/>
    </source>
</evidence>
<dbReference type="Gene3D" id="3.30.565.10">
    <property type="entry name" value="Histidine kinase-like ATPase, C-terminal domain"/>
    <property type="match status" value="1"/>
</dbReference>
<evidence type="ECO:0000256" key="5">
    <source>
        <dbReference type="ARBA" id="ARBA00022553"/>
    </source>
</evidence>
<evidence type="ECO:0000259" key="11">
    <source>
        <dbReference type="PROSITE" id="PS50109"/>
    </source>
</evidence>
<feature type="transmembrane region" description="Helical" evidence="10">
    <location>
        <begin position="58"/>
        <end position="84"/>
    </location>
</feature>
<dbReference type="InterPro" id="IPR036890">
    <property type="entry name" value="HATPase_C_sf"/>
</dbReference>
<keyword evidence="4" id="KW-1003">Cell membrane</keyword>
<dbReference type="SMART" id="SM00387">
    <property type="entry name" value="HATPase_c"/>
    <property type="match status" value="1"/>
</dbReference>
<organism evidence="12 13">
    <name type="scientific">Deinococcus radiophilus</name>
    <dbReference type="NCBI Taxonomy" id="32062"/>
    <lineage>
        <taxon>Bacteria</taxon>
        <taxon>Thermotogati</taxon>
        <taxon>Deinococcota</taxon>
        <taxon>Deinococci</taxon>
        <taxon>Deinococcales</taxon>
        <taxon>Deinococcaceae</taxon>
        <taxon>Deinococcus</taxon>
    </lineage>
</organism>
<dbReference type="InterPro" id="IPR036097">
    <property type="entry name" value="HisK_dim/P_sf"/>
</dbReference>
<evidence type="ECO:0000313" key="12">
    <source>
        <dbReference type="EMBL" id="RTR28637.1"/>
    </source>
</evidence>
<dbReference type="EC" id="2.7.13.3" evidence="3"/>
<dbReference type="InterPro" id="IPR003661">
    <property type="entry name" value="HisK_dim/P_dom"/>
</dbReference>
<evidence type="ECO:0000313" key="13">
    <source>
        <dbReference type="Proteomes" id="UP000277766"/>
    </source>
</evidence>
<dbReference type="PROSITE" id="PS50109">
    <property type="entry name" value="HIS_KIN"/>
    <property type="match status" value="1"/>
</dbReference>
<dbReference type="SUPFAM" id="SSF47384">
    <property type="entry name" value="Homodimeric domain of signal transducing histidine kinase"/>
    <property type="match status" value="1"/>
</dbReference>
<dbReference type="InterPro" id="IPR004358">
    <property type="entry name" value="Sig_transdc_His_kin-like_C"/>
</dbReference>
<dbReference type="PANTHER" id="PTHR44936:SF9">
    <property type="entry name" value="SENSOR PROTEIN CREC"/>
    <property type="match status" value="1"/>
</dbReference>
<accession>A0A3S0KDX8</accession>
<dbReference type="InterPro" id="IPR050980">
    <property type="entry name" value="2C_sensor_his_kinase"/>
</dbReference>
<evidence type="ECO:0000256" key="9">
    <source>
        <dbReference type="ARBA" id="ARBA00023026"/>
    </source>
</evidence>
<keyword evidence="10" id="KW-1133">Transmembrane helix</keyword>
<keyword evidence="10" id="KW-0472">Membrane</keyword>
<evidence type="ECO:0000256" key="7">
    <source>
        <dbReference type="ARBA" id="ARBA00022777"/>
    </source>
</evidence>
<evidence type="ECO:0000256" key="10">
    <source>
        <dbReference type="SAM" id="Phobius"/>
    </source>
</evidence>
<dbReference type="GO" id="GO:0005886">
    <property type="term" value="C:plasma membrane"/>
    <property type="evidence" value="ECO:0007669"/>
    <property type="project" value="UniProtKB-SubCell"/>
</dbReference>
<feature type="transmembrane region" description="Helical" evidence="10">
    <location>
        <begin position="33"/>
        <end position="52"/>
    </location>
</feature>
<comment type="catalytic activity">
    <reaction evidence="1">
        <text>ATP + protein L-histidine = ADP + protein N-phospho-L-histidine.</text>
        <dbReference type="EC" id="2.7.13.3"/>
    </reaction>
</comment>
<evidence type="ECO:0000256" key="6">
    <source>
        <dbReference type="ARBA" id="ARBA00022679"/>
    </source>
</evidence>
<reference evidence="12 13" key="1">
    <citation type="submission" date="2018-12" db="EMBL/GenBank/DDBJ databases">
        <title>Deinococcus radiophilus ATCC 27603 genome sequencing and assembly.</title>
        <authorList>
            <person name="Maclea K.S."/>
            <person name="Maynard C.R."/>
        </authorList>
    </citation>
    <scope>NUCLEOTIDE SEQUENCE [LARGE SCALE GENOMIC DNA]</scope>
    <source>
        <strain evidence="12 13">ATCC 27603</strain>
    </source>
</reference>
<comment type="caution">
    <text evidence="12">The sequence shown here is derived from an EMBL/GenBank/DDBJ whole genome shotgun (WGS) entry which is preliminary data.</text>
</comment>
<evidence type="ECO:0000256" key="2">
    <source>
        <dbReference type="ARBA" id="ARBA00004651"/>
    </source>
</evidence>
<dbReference type="CDD" id="cd00075">
    <property type="entry name" value="HATPase"/>
    <property type="match status" value="1"/>
</dbReference>
<dbReference type="AlphaFoldDB" id="A0A3S0KDX8"/>
<gene>
    <name evidence="12" type="ORF">EJ104_04600</name>
</gene>
<proteinExistence type="predicted"/>
<keyword evidence="10" id="KW-0812">Transmembrane</keyword>
<comment type="subcellular location">
    <subcellularLocation>
        <location evidence="2">Cell membrane</location>
        <topology evidence="2">Multi-pass membrane protein</topology>
    </subcellularLocation>
</comment>
<keyword evidence="7 12" id="KW-0418">Kinase</keyword>
<keyword evidence="5" id="KW-0597">Phosphoprotein</keyword>
<evidence type="ECO:0000256" key="1">
    <source>
        <dbReference type="ARBA" id="ARBA00000085"/>
    </source>
</evidence>
<evidence type="ECO:0000256" key="8">
    <source>
        <dbReference type="ARBA" id="ARBA00023012"/>
    </source>
</evidence>
<dbReference type="PANTHER" id="PTHR44936">
    <property type="entry name" value="SENSOR PROTEIN CREC"/>
    <property type="match status" value="1"/>
</dbReference>
<dbReference type="PRINTS" id="PR00344">
    <property type="entry name" value="BCTRLSENSOR"/>
</dbReference>
<dbReference type="EMBL" id="RXPE01000006">
    <property type="protein sequence ID" value="RTR28637.1"/>
    <property type="molecule type" value="Genomic_DNA"/>
</dbReference>
<dbReference type="CDD" id="cd00082">
    <property type="entry name" value="HisKA"/>
    <property type="match status" value="1"/>
</dbReference>
<dbReference type="Pfam" id="PF02518">
    <property type="entry name" value="HATPase_c"/>
    <property type="match status" value="1"/>
</dbReference>
<sequence>MSKAVKTAVGHIGADQPTLPAARRLPSSLRTQITAVIALMAFLPNLVITVVASPSLPILPLAVWMGLVALLSGMIAWLLSGLLLRPLIRLRAEVEQADFGAPWPDDPTEIVALRGAFSGLLGRLGTEQARRNAFMATLVHDLKTPLIATGHLVHSLTHFDLSADEKAEISDHLLTENRRLLSLVSQMADAHRFERDDVRLDPQATDLRSLLVRVAGRLEQAAAERYLRLMVVGAGQAVVDAAVLERAVTNLTDNALRYAHSEVVLAVVPQGLEVRDDGPGLEGDLDELAQPFNSQPALIAGQHYTAGTAGLGLFIARRIAEAHGGGLYYFRDPPQPPERPSARSVFLLHLSEVEMESLSPPSASAPERSPS</sequence>
<keyword evidence="13" id="KW-1185">Reference proteome</keyword>
<feature type="domain" description="Histidine kinase" evidence="11">
    <location>
        <begin position="137"/>
        <end position="354"/>
    </location>
</feature>
<name>A0A3S0KDX8_9DEIO</name>
<keyword evidence="8" id="KW-0902">Two-component regulatory system</keyword>